<dbReference type="RefSeq" id="WP_181662372.1">
    <property type="nucleotide sequence ID" value="NZ_JACEHE010000046.1"/>
</dbReference>
<evidence type="ECO:0000256" key="1">
    <source>
        <dbReference type="SAM" id="MobiDB-lite"/>
    </source>
</evidence>
<sequence length="192" mass="21094">MASEDSSSDCHPGRDGEHCPEHDPCCYCEKPNPGPECQHPDNDPCDRCLMPKSYYIPCGCGHVQGEHRTFMEGGCTNCRCKSFALPPAEPPLTPEEEEELPEDGEDTAQYHVVDGTKYLCHEGDHYCPKPPQPERRPPLAVDYSAGGHPYQVLVPGDATVWAVDGALVIRHHGFPVLGITATTPFRQEARNG</sequence>
<organism evidence="2 3">
    <name type="scientific">Streptomyces himalayensis subsp. himalayensis</name>
    <dbReference type="NCBI Taxonomy" id="2756131"/>
    <lineage>
        <taxon>Bacteria</taxon>
        <taxon>Bacillati</taxon>
        <taxon>Actinomycetota</taxon>
        <taxon>Actinomycetes</taxon>
        <taxon>Kitasatosporales</taxon>
        <taxon>Streptomycetaceae</taxon>
        <taxon>Streptomyces</taxon>
        <taxon>Streptomyces himalayensis</taxon>
    </lineage>
</organism>
<evidence type="ECO:0000313" key="2">
    <source>
        <dbReference type="EMBL" id="MBA2951453.1"/>
    </source>
</evidence>
<feature type="region of interest" description="Disordered" evidence="1">
    <location>
        <begin position="1"/>
        <end position="20"/>
    </location>
</feature>
<proteinExistence type="predicted"/>
<reference evidence="2 3" key="1">
    <citation type="submission" date="2020-07" db="EMBL/GenBank/DDBJ databases">
        <title>Streptomyces isolated from Indian soil.</title>
        <authorList>
            <person name="Mandal S."/>
            <person name="Maiti P.K."/>
        </authorList>
    </citation>
    <scope>NUCLEOTIDE SEQUENCE [LARGE SCALE GENOMIC DNA]</scope>
    <source>
        <strain evidence="2 3">PSKA28</strain>
    </source>
</reference>
<accession>A0A7W0ID85</accession>
<gene>
    <name evidence="2" type="ORF">H1D24_38330</name>
</gene>
<dbReference type="AlphaFoldDB" id="A0A7W0ID85"/>
<dbReference type="Proteomes" id="UP000545761">
    <property type="component" value="Unassembled WGS sequence"/>
</dbReference>
<comment type="caution">
    <text evidence="2">The sequence shown here is derived from an EMBL/GenBank/DDBJ whole genome shotgun (WGS) entry which is preliminary data.</text>
</comment>
<evidence type="ECO:0000313" key="3">
    <source>
        <dbReference type="Proteomes" id="UP000545761"/>
    </source>
</evidence>
<protein>
    <submittedName>
        <fullName evidence="2">Uncharacterized protein</fullName>
    </submittedName>
</protein>
<feature type="compositionally biased region" description="Basic and acidic residues" evidence="1">
    <location>
        <begin position="11"/>
        <end position="20"/>
    </location>
</feature>
<name>A0A7W0ID85_9ACTN</name>
<dbReference type="EMBL" id="JACEHE010000046">
    <property type="protein sequence ID" value="MBA2951453.1"/>
    <property type="molecule type" value="Genomic_DNA"/>
</dbReference>